<feature type="coiled-coil region" evidence="1">
    <location>
        <begin position="101"/>
        <end position="135"/>
    </location>
</feature>
<evidence type="ECO:0000313" key="5">
    <source>
        <dbReference type="EMBL" id="MFD2661198.1"/>
    </source>
</evidence>
<gene>
    <name evidence="5" type="ORF">ACFSW5_13150</name>
</gene>
<reference evidence="6" key="1">
    <citation type="journal article" date="2019" name="Int. J. Syst. Evol. Microbiol.">
        <title>The Global Catalogue of Microorganisms (GCM) 10K type strain sequencing project: providing services to taxonomists for standard genome sequencing and annotation.</title>
        <authorList>
            <consortium name="The Broad Institute Genomics Platform"/>
            <consortium name="The Broad Institute Genome Sequencing Center for Infectious Disease"/>
            <person name="Wu L."/>
            <person name="Ma J."/>
        </authorList>
    </citation>
    <scope>NUCLEOTIDE SEQUENCE [LARGE SCALE GENOMIC DNA]</scope>
    <source>
        <strain evidence="6">TISTR 1827</strain>
    </source>
</reference>
<feature type="chain" id="PRO_5046205017" evidence="3">
    <location>
        <begin position="30"/>
        <end position="328"/>
    </location>
</feature>
<organism evidence="5 6">
    <name type="scientific">Paenibacillus thailandensis</name>
    <dbReference type="NCBI Taxonomy" id="393250"/>
    <lineage>
        <taxon>Bacteria</taxon>
        <taxon>Bacillati</taxon>
        <taxon>Bacillota</taxon>
        <taxon>Bacilli</taxon>
        <taxon>Bacillales</taxon>
        <taxon>Paenibacillaceae</taxon>
        <taxon>Paenibacillus</taxon>
    </lineage>
</organism>
<feature type="signal peptide" evidence="3">
    <location>
        <begin position="1"/>
        <end position="29"/>
    </location>
</feature>
<proteinExistence type="predicted"/>
<dbReference type="EMBL" id="JBHUMY010000012">
    <property type="protein sequence ID" value="MFD2661198.1"/>
    <property type="molecule type" value="Genomic_DNA"/>
</dbReference>
<keyword evidence="3" id="KW-0732">Signal</keyword>
<protein>
    <submittedName>
        <fullName evidence="5">Stalk domain-containing protein</fullName>
    </submittedName>
</protein>
<accession>A0ABW5QXF8</accession>
<dbReference type="RefSeq" id="WP_379273661.1">
    <property type="nucleotide sequence ID" value="NZ_JBHUGT010000024.1"/>
</dbReference>
<feature type="domain" description="Copper amine oxidase-like N-terminal" evidence="4">
    <location>
        <begin position="48"/>
        <end position="115"/>
    </location>
</feature>
<dbReference type="InterPro" id="IPR036582">
    <property type="entry name" value="Mao_N_sf"/>
</dbReference>
<sequence length="328" mass="35887">MKLWKKPVTIVAATAVVASSVLLANTSFAADATKKLSAVYSNIVIKYNGSQVSTDASTEPFMVNGTTFVPVRLIGEATGNQVLWDQTNKTINITGTSKTAVDNMTKQLAEANAQIAIKDAEIAKLKSQLNAAIEDKATDDIDDVESDIQDEYEDYEDTDASITVTGDEDDVSVTIKVDADGWDDLSDSKKKSYLQDIVDDILDAFEDADVSGTVKDKDNSSKLASFETDSNGNVDLENTASDLSDLEDNLNDDYGDYEDMNFEIELSGDEDDITIEVYVSEAEWNNLSASKREDLEDDLVSDVEDEFPDADIKGYFYSTDDDSRLGTF</sequence>
<feature type="compositionally biased region" description="Polar residues" evidence="2">
    <location>
        <begin position="221"/>
        <end position="233"/>
    </location>
</feature>
<evidence type="ECO:0000256" key="2">
    <source>
        <dbReference type="SAM" id="MobiDB-lite"/>
    </source>
</evidence>
<dbReference type="SUPFAM" id="SSF55383">
    <property type="entry name" value="Copper amine oxidase, domain N"/>
    <property type="match status" value="1"/>
</dbReference>
<keyword evidence="1" id="KW-0175">Coiled coil</keyword>
<evidence type="ECO:0000259" key="4">
    <source>
        <dbReference type="Pfam" id="PF07833"/>
    </source>
</evidence>
<dbReference type="Pfam" id="PF07833">
    <property type="entry name" value="Cu_amine_oxidN1"/>
    <property type="match status" value="1"/>
</dbReference>
<evidence type="ECO:0000313" key="6">
    <source>
        <dbReference type="Proteomes" id="UP001597493"/>
    </source>
</evidence>
<evidence type="ECO:0000256" key="1">
    <source>
        <dbReference type="SAM" id="Coils"/>
    </source>
</evidence>
<name>A0ABW5QXF8_9BACL</name>
<dbReference type="Proteomes" id="UP001597493">
    <property type="component" value="Unassembled WGS sequence"/>
</dbReference>
<feature type="region of interest" description="Disordered" evidence="2">
    <location>
        <begin position="213"/>
        <end position="233"/>
    </location>
</feature>
<keyword evidence="6" id="KW-1185">Reference proteome</keyword>
<comment type="caution">
    <text evidence="5">The sequence shown here is derived from an EMBL/GenBank/DDBJ whole genome shotgun (WGS) entry which is preliminary data.</text>
</comment>
<dbReference type="InterPro" id="IPR012854">
    <property type="entry name" value="Cu_amine_oxidase-like_N"/>
</dbReference>
<evidence type="ECO:0000256" key="3">
    <source>
        <dbReference type="SAM" id="SignalP"/>
    </source>
</evidence>